<dbReference type="SMART" id="SM00382">
    <property type="entry name" value="AAA"/>
    <property type="match status" value="1"/>
</dbReference>
<dbReference type="AlphaFoldDB" id="A0AA43XJ08"/>
<comment type="similarity">
    <text evidence="1">Belongs to the ABC transporter superfamily.</text>
</comment>
<proteinExistence type="inferred from homology"/>
<dbReference type="PANTHER" id="PTHR43776">
    <property type="entry name" value="TRANSPORT ATP-BINDING PROTEIN"/>
    <property type="match status" value="1"/>
</dbReference>
<dbReference type="PROSITE" id="PS00211">
    <property type="entry name" value="ABC_TRANSPORTER_1"/>
    <property type="match status" value="1"/>
</dbReference>
<organism evidence="6 7">
    <name type="scientific">Isachenkonia alkalipeptolytica</name>
    <dbReference type="NCBI Taxonomy" id="2565777"/>
    <lineage>
        <taxon>Bacteria</taxon>
        <taxon>Bacillati</taxon>
        <taxon>Bacillota</taxon>
        <taxon>Clostridia</taxon>
        <taxon>Eubacteriales</taxon>
        <taxon>Clostridiaceae</taxon>
        <taxon>Isachenkonia</taxon>
    </lineage>
</organism>
<dbReference type="GO" id="GO:0005524">
    <property type="term" value="F:ATP binding"/>
    <property type="evidence" value="ECO:0007669"/>
    <property type="project" value="UniProtKB-KW"/>
</dbReference>
<evidence type="ECO:0000256" key="3">
    <source>
        <dbReference type="ARBA" id="ARBA00022741"/>
    </source>
</evidence>
<name>A0AA43XJ08_9CLOT</name>
<dbReference type="PANTHER" id="PTHR43776:SF7">
    <property type="entry name" value="D,D-DIPEPTIDE TRANSPORT ATP-BINDING PROTEIN DDPF-RELATED"/>
    <property type="match status" value="1"/>
</dbReference>
<dbReference type="InterPro" id="IPR003593">
    <property type="entry name" value="AAA+_ATPase"/>
</dbReference>
<evidence type="ECO:0000313" key="7">
    <source>
        <dbReference type="Proteomes" id="UP000449710"/>
    </source>
</evidence>
<dbReference type="RefSeq" id="WP_160718492.1">
    <property type="nucleotide sequence ID" value="NZ_SUMG01000001.1"/>
</dbReference>
<dbReference type="GO" id="GO:0016887">
    <property type="term" value="F:ATP hydrolysis activity"/>
    <property type="evidence" value="ECO:0007669"/>
    <property type="project" value="InterPro"/>
</dbReference>
<gene>
    <name evidence="6" type="ORF">ISALK_01675</name>
</gene>
<dbReference type="GO" id="GO:0015833">
    <property type="term" value="P:peptide transport"/>
    <property type="evidence" value="ECO:0007669"/>
    <property type="project" value="InterPro"/>
</dbReference>
<protein>
    <submittedName>
        <fullName evidence="6">ATP-binding cassette domain-containing protein</fullName>
    </submittedName>
</protein>
<dbReference type="InterPro" id="IPR050319">
    <property type="entry name" value="ABC_transp_ATP-bind"/>
</dbReference>
<dbReference type="InterPro" id="IPR003439">
    <property type="entry name" value="ABC_transporter-like_ATP-bd"/>
</dbReference>
<dbReference type="InterPro" id="IPR017871">
    <property type="entry name" value="ABC_transporter-like_CS"/>
</dbReference>
<dbReference type="NCBIfam" id="TIGR01727">
    <property type="entry name" value="oligo_HPY"/>
    <property type="match status" value="1"/>
</dbReference>
<evidence type="ECO:0000256" key="2">
    <source>
        <dbReference type="ARBA" id="ARBA00022448"/>
    </source>
</evidence>
<dbReference type="Proteomes" id="UP000449710">
    <property type="component" value="Unassembled WGS sequence"/>
</dbReference>
<dbReference type="Pfam" id="PF00005">
    <property type="entry name" value="ABC_tran"/>
    <property type="match status" value="1"/>
</dbReference>
<dbReference type="CDD" id="cd03257">
    <property type="entry name" value="ABC_NikE_OppD_transporters"/>
    <property type="match status" value="1"/>
</dbReference>
<dbReference type="EMBL" id="SUMG01000001">
    <property type="protein sequence ID" value="NBG87201.1"/>
    <property type="molecule type" value="Genomic_DNA"/>
</dbReference>
<evidence type="ECO:0000313" key="6">
    <source>
        <dbReference type="EMBL" id="NBG87201.1"/>
    </source>
</evidence>
<feature type="domain" description="ABC transporter" evidence="5">
    <location>
        <begin position="6"/>
        <end position="250"/>
    </location>
</feature>
<reference evidence="6 7" key="1">
    <citation type="submission" date="2019-04" db="EMBL/GenBank/DDBJ databases">
        <title>Isachenkonia alkalipeptolytica gen. nov. sp. nov. a new anaerobic, alkiliphilic organothrophic bacterium capable to reduce synthesized ferrihydrite isolated from a soda lake.</title>
        <authorList>
            <person name="Toshchakov S.V."/>
            <person name="Zavarzina D.G."/>
            <person name="Zhilina T.N."/>
            <person name="Kostrikina N.A."/>
            <person name="Kublanov I.V."/>
        </authorList>
    </citation>
    <scope>NUCLEOTIDE SEQUENCE [LARGE SCALE GENOMIC DNA]</scope>
    <source>
        <strain evidence="6 7">Z-1701</strain>
    </source>
</reference>
<keyword evidence="4 6" id="KW-0067">ATP-binding</keyword>
<dbReference type="Gene3D" id="3.40.50.300">
    <property type="entry name" value="P-loop containing nucleotide triphosphate hydrolases"/>
    <property type="match status" value="1"/>
</dbReference>
<evidence type="ECO:0000259" key="5">
    <source>
        <dbReference type="PROSITE" id="PS50893"/>
    </source>
</evidence>
<dbReference type="GO" id="GO:0055085">
    <property type="term" value="P:transmembrane transport"/>
    <property type="evidence" value="ECO:0007669"/>
    <property type="project" value="UniProtKB-ARBA"/>
</dbReference>
<keyword evidence="3" id="KW-0547">Nucleotide-binding</keyword>
<keyword evidence="7" id="KW-1185">Reference proteome</keyword>
<evidence type="ECO:0000256" key="1">
    <source>
        <dbReference type="ARBA" id="ARBA00005417"/>
    </source>
</evidence>
<dbReference type="PROSITE" id="PS50893">
    <property type="entry name" value="ABC_TRANSPORTER_2"/>
    <property type="match status" value="1"/>
</dbReference>
<dbReference type="SUPFAM" id="SSF52540">
    <property type="entry name" value="P-loop containing nucleoside triphosphate hydrolases"/>
    <property type="match status" value="1"/>
</dbReference>
<dbReference type="InterPro" id="IPR013563">
    <property type="entry name" value="Oligopep_ABC_C"/>
</dbReference>
<comment type="caution">
    <text evidence="6">The sequence shown here is derived from an EMBL/GenBank/DDBJ whole genome shotgun (WGS) entry which is preliminary data.</text>
</comment>
<evidence type="ECO:0000256" key="4">
    <source>
        <dbReference type="ARBA" id="ARBA00022840"/>
    </source>
</evidence>
<sequence>MSNVLLEVENLSKEFRLKRKQTLSAVNQVSFKIQKQETLGVVGESGCGKTTLGRTLIKLYQPTSGKVLFDGEDIFNLKGKADRAYKKRAQIILQDPYASLNPRMTVGDIVSEGLALHGGYRGKAKTRRIQELLEMVGLNREQASRFPHEFSGGQRQRIGIARTLSVEPEFIVCDEPISALDVSIQAQIVNLLIDLQKELGLTYLFIAHDLSMVKHISDRIAVMYLGNIVELADSQELYQNPQHPYTKALLSSMPSTDILNPMRNRRIKMSKEIPSPINIQKGCRFYSRCAQGDEHCRLQDPELKTLNRKHQVACHKIIL</sequence>
<accession>A0AA43XJ08</accession>
<dbReference type="FunFam" id="3.40.50.300:FF:000016">
    <property type="entry name" value="Oligopeptide ABC transporter ATP-binding component"/>
    <property type="match status" value="1"/>
</dbReference>
<keyword evidence="2" id="KW-0813">Transport</keyword>
<dbReference type="Pfam" id="PF08352">
    <property type="entry name" value="oligo_HPY"/>
    <property type="match status" value="1"/>
</dbReference>
<dbReference type="InterPro" id="IPR027417">
    <property type="entry name" value="P-loop_NTPase"/>
</dbReference>